<proteinExistence type="predicted"/>
<accession>A0A9W6VE97</accession>
<gene>
    <name evidence="2" type="ORF">Atai01_21740</name>
</gene>
<evidence type="ECO:0000256" key="1">
    <source>
        <dbReference type="SAM" id="MobiDB-lite"/>
    </source>
</evidence>
<sequence length="117" mass="12873">MPTKARTRQPATEARRTRERETPRTAKVDLPFVTAEFRVPQLPNREDMAETARSLMPSAREAAYYGGLVLLAAFEMIEWPVAAAIGVGAAVLGRGHDRGGREEHEAAAHARVPTPRQ</sequence>
<comment type="caution">
    <text evidence="2">The sequence shown here is derived from an EMBL/GenBank/DDBJ whole genome shotgun (WGS) entry which is preliminary data.</text>
</comment>
<evidence type="ECO:0000313" key="2">
    <source>
        <dbReference type="EMBL" id="GLY65555.1"/>
    </source>
</evidence>
<dbReference type="AlphaFoldDB" id="A0A9W6VE97"/>
<feature type="compositionally biased region" description="Basic and acidic residues" evidence="1">
    <location>
        <begin position="94"/>
        <end position="108"/>
    </location>
</feature>
<evidence type="ECO:0000313" key="3">
    <source>
        <dbReference type="Proteomes" id="UP001165136"/>
    </source>
</evidence>
<keyword evidence="3" id="KW-1185">Reference proteome</keyword>
<name>A0A9W6VE97_9PSEU</name>
<reference evidence="2" key="1">
    <citation type="submission" date="2023-03" db="EMBL/GenBank/DDBJ databases">
        <title>Amycolatopsis taiwanensis NBRC 103393.</title>
        <authorList>
            <person name="Ichikawa N."/>
            <person name="Sato H."/>
            <person name="Tonouchi N."/>
        </authorList>
    </citation>
    <scope>NUCLEOTIDE SEQUENCE</scope>
    <source>
        <strain evidence="2">NBRC 103393</strain>
    </source>
</reference>
<organism evidence="2 3">
    <name type="scientific">Amycolatopsis taiwanensis</name>
    <dbReference type="NCBI Taxonomy" id="342230"/>
    <lineage>
        <taxon>Bacteria</taxon>
        <taxon>Bacillati</taxon>
        <taxon>Actinomycetota</taxon>
        <taxon>Actinomycetes</taxon>
        <taxon>Pseudonocardiales</taxon>
        <taxon>Pseudonocardiaceae</taxon>
        <taxon>Amycolatopsis</taxon>
    </lineage>
</organism>
<dbReference type="Proteomes" id="UP001165136">
    <property type="component" value="Unassembled WGS sequence"/>
</dbReference>
<dbReference type="RefSeq" id="WP_285486716.1">
    <property type="nucleotide sequence ID" value="NZ_BSTI01000004.1"/>
</dbReference>
<feature type="region of interest" description="Disordered" evidence="1">
    <location>
        <begin position="1"/>
        <end position="28"/>
    </location>
</feature>
<feature type="compositionally biased region" description="Basic and acidic residues" evidence="1">
    <location>
        <begin position="13"/>
        <end position="27"/>
    </location>
</feature>
<feature type="region of interest" description="Disordered" evidence="1">
    <location>
        <begin position="94"/>
        <end position="117"/>
    </location>
</feature>
<dbReference type="EMBL" id="BSTI01000004">
    <property type="protein sequence ID" value="GLY65555.1"/>
    <property type="molecule type" value="Genomic_DNA"/>
</dbReference>
<protein>
    <submittedName>
        <fullName evidence="2">Uncharacterized protein</fullName>
    </submittedName>
</protein>